<evidence type="ECO:0000313" key="1">
    <source>
        <dbReference type="EMBL" id="BCB06773.1"/>
    </source>
</evidence>
<keyword evidence="2" id="KW-1185">Reference proteome</keyword>
<organism evidence="1 2">
    <name type="scientific">Halomonas hydrothermalis</name>
    <dbReference type="NCBI Taxonomy" id="115561"/>
    <lineage>
        <taxon>Bacteria</taxon>
        <taxon>Pseudomonadati</taxon>
        <taxon>Pseudomonadota</taxon>
        <taxon>Gammaproteobacteria</taxon>
        <taxon>Oceanospirillales</taxon>
        <taxon>Halomonadaceae</taxon>
        <taxon>Halomonas</taxon>
    </lineage>
</organism>
<sequence length="92" mass="10079">MPSLKPIDHQNIVLRLLARTAASDAQHLATLAHAYKLPVSLHQIRVACDELVAQRFVGRTPYGYRLTTWGERELPAVPLLESYCVAEAGGAA</sequence>
<gene>
    <name evidence="1" type="ORF">HHSLTHF2_06630</name>
</gene>
<evidence type="ECO:0000313" key="2">
    <source>
        <dbReference type="Proteomes" id="UP000502259"/>
    </source>
</evidence>
<proteinExistence type="predicted"/>
<accession>A0A6F8U1G4</accession>
<name>A0A6F8U1G4_9GAMM</name>
<dbReference type="Proteomes" id="UP000502259">
    <property type="component" value="Chromosome"/>
</dbReference>
<protein>
    <submittedName>
        <fullName evidence="1">Uncharacterized protein</fullName>
    </submittedName>
</protein>
<reference evidence="1 2" key="1">
    <citation type="submission" date="2020-03" db="EMBL/GenBank/DDBJ databases">
        <title>Complete Genome Sequence of Halomonas hydrothermalis Strain Slthf2, Halophilic Bacterium Isolated from Deep-Sea Hydrothermal-Vent Environments.</title>
        <authorList>
            <person name="Takeyama N."/>
            <person name="Huang M."/>
            <person name="Sato K."/>
            <person name="Galipon J."/>
            <person name="Arakawa K."/>
        </authorList>
    </citation>
    <scope>NUCLEOTIDE SEQUENCE [LARGE SCALE GENOMIC DNA]</scope>
    <source>
        <strain evidence="1 2">Slthf2</strain>
    </source>
</reference>
<dbReference type="RefSeq" id="WP_172419981.1">
    <property type="nucleotide sequence ID" value="NZ_AP022843.1"/>
</dbReference>
<dbReference type="AlphaFoldDB" id="A0A6F8U1G4"/>
<dbReference type="EMBL" id="AP022843">
    <property type="protein sequence ID" value="BCB06773.1"/>
    <property type="molecule type" value="Genomic_DNA"/>
</dbReference>